<dbReference type="InterPro" id="IPR030393">
    <property type="entry name" value="G_ENGB_dom"/>
</dbReference>
<dbReference type="InterPro" id="IPR006073">
    <property type="entry name" value="GTP-bd"/>
</dbReference>
<evidence type="ECO:0000256" key="6">
    <source>
        <dbReference type="ARBA" id="ARBA00022842"/>
    </source>
</evidence>
<organism evidence="12 13">
    <name type="scientific">Lacunisphaera limnophila</name>
    <dbReference type="NCBI Taxonomy" id="1838286"/>
    <lineage>
        <taxon>Bacteria</taxon>
        <taxon>Pseudomonadati</taxon>
        <taxon>Verrucomicrobiota</taxon>
        <taxon>Opitutia</taxon>
        <taxon>Opitutales</taxon>
        <taxon>Opitutaceae</taxon>
        <taxon>Lacunisphaera</taxon>
    </lineage>
</organism>
<evidence type="ECO:0000256" key="9">
    <source>
        <dbReference type="ARBA" id="ARBA00023306"/>
    </source>
</evidence>
<dbReference type="KEGG" id="obg:Verru16b_00258"/>
<dbReference type="GO" id="GO:0000917">
    <property type="term" value="P:division septum assembly"/>
    <property type="evidence" value="ECO:0007669"/>
    <property type="project" value="UniProtKB-KW"/>
</dbReference>
<keyword evidence="13" id="KW-1185">Reference proteome</keyword>
<evidence type="ECO:0000256" key="10">
    <source>
        <dbReference type="HAMAP-Rule" id="MF_00321"/>
    </source>
</evidence>
<dbReference type="GO" id="GO:0046872">
    <property type="term" value="F:metal ion binding"/>
    <property type="evidence" value="ECO:0007669"/>
    <property type="project" value="UniProtKB-KW"/>
</dbReference>
<keyword evidence="9 10" id="KW-0131">Cell cycle</keyword>
<proteinExistence type="inferred from homology"/>
<sequence length="195" mass="21508">MKIKSAEFETSAPTLAGAPRLALPEFAFIGRSNVGKSSLLNLLAEKRDLARVSDLPGKTRLMNFYCINKNWRLVDLPGYGYAHVSKADRADFNEAAADYIEGRENLRGVFVLIDSRLEPQPIDLAFVEWIIESGVPFAVVFTKTDKQSASQTQASVARFKAVALDDLDPPPPVFLTSSKTKAGRTELLRHIDALL</sequence>
<evidence type="ECO:0000313" key="12">
    <source>
        <dbReference type="EMBL" id="AOS43215.1"/>
    </source>
</evidence>
<dbReference type="Proteomes" id="UP000095228">
    <property type="component" value="Chromosome"/>
</dbReference>
<evidence type="ECO:0000256" key="3">
    <source>
        <dbReference type="ARBA" id="ARBA00022618"/>
    </source>
</evidence>
<keyword evidence="4" id="KW-0479">Metal-binding</keyword>
<evidence type="ECO:0000259" key="11">
    <source>
        <dbReference type="PROSITE" id="PS51706"/>
    </source>
</evidence>
<dbReference type="PANTHER" id="PTHR11649:SF13">
    <property type="entry name" value="ENGB-TYPE G DOMAIN-CONTAINING PROTEIN"/>
    <property type="match status" value="1"/>
</dbReference>
<name>A0A1I7PHW7_9BACT</name>
<dbReference type="Gene3D" id="3.40.50.300">
    <property type="entry name" value="P-loop containing nucleotide triphosphate hydrolases"/>
    <property type="match status" value="1"/>
</dbReference>
<dbReference type="InterPro" id="IPR027417">
    <property type="entry name" value="P-loop_NTPase"/>
</dbReference>
<keyword evidence="7 10" id="KW-0342">GTP-binding</keyword>
<dbReference type="NCBIfam" id="TIGR03598">
    <property type="entry name" value="GTPase_YsxC"/>
    <property type="match status" value="1"/>
</dbReference>
<keyword evidence="5 10" id="KW-0547">Nucleotide-binding</keyword>
<comment type="similarity">
    <text evidence="2 10">Belongs to the TRAFAC class TrmE-Era-EngA-EngB-Septin-like GTPase superfamily. EngB GTPase family.</text>
</comment>
<comment type="function">
    <text evidence="10">Necessary for normal cell division and for the maintenance of normal septation.</text>
</comment>
<evidence type="ECO:0000256" key="8">
    <source>
        <dbReference type="ARBA" id="ARBA00023210"/>
    </source>
</evidence>
<accession>A0A1I7PHW7</accession>
<dbReference type="InterPro" id="IPR019987">
    <property type="entry name" value="GTP-bd_ribosome_bio_YsxC"/>
</dbReference>
<dbReference type="STRING" id="1838286.Verru16b_00258"/>
<evidence type="ECO:0000313" key="13">
    <source>
        <dbReference type="Proteomes" id="UP000095228"/>
    </source>
</evidence>
<dbReference type="HAMAP" id="MF_00321">
    <property type="entry name" value="GTPase_EngB"/>
    <property type="match status" value="1"/>
</dbReference>
<dbReference type="SUPFAM" id="SSF52540">
    <property type="entry name" value="P-loop containing nucleoside triphosphate hydrolases"/>
    <property type="match status" value="1"/>
</dbReference>
<feature type="domain" description="EngB-type G" evidence="11">
    <location>
        <begin position="22"/>
        <end position="195"/>
    </location>
</feature>
<reference evidence="12 13" key="1">
    <citation type="submission" date="2016-06" db="EMBL/GenBank/DDBJ databases">
        <title>Three novel species with peptidoglycan cell walls form the new genus Lacunisphaera gen. nov. in the family Opitutaceae of the verrucomicrobial subdivision 4.</title>
        <authorList>
            <person name="Rast P."/>
            <person name="Gloeckner I."/>
            <person name="Jogler M."/>
            <person name="Boedeker C."/>
            <person name="Jeske O."/>
            <person name="Wiegand S."/>
            <person name="Reinhardt R."/>
            <person name="Schumann P."/>
            <person name="Rohde M."/>
            <person name="Spring S."/>
            <person name="Gloeckner F.O."/>
            <person name="Jogler C."/>
        </authorList>
    </citation>
    <scope>NUCLEOTIDE SEQUENCE [LARGE SCALE GENOMIC DNA]</scope>
    <source>
        <strain evidence="12 13">IG16b</strain>
    </source>
</reference>
<evidence type="ECO:0000256" key="7">
    <source>
        <dbReference type="ARBA" id="ARBA00023134"/>
    </source>
</evidence>
<dbReference type="Pfam" id="PF01926">
    <property type="entry name" value="MMR_HSR1"/>
    <property type="match status" value="1"/>
</dbReference>
<dbReference type="PATRIC" id="fig|1838286.3.peg.260"/>
<dbReference type="PANTHER" id="PTHR11649">
    <property type="entry name" value="MSS1/TRME-RELATED GTP-BINDING PROTEIN"/>
    <property type="match status" value="1"/>
</dbReference>
<evidence type="ECO:0000256" key="2">
    <source>
        <dbReference type="ARBA" id="ARBA00009638"/>
    </source>
</evidence>
<dbReference type="RefSeq" id="WP_069960593.1">
    <property type="nucleotide sequence ID" value="NZ_CP016094.1"/>
</dbReference>
<evidence type="ECO:0000256" key="1">
    <source>
        <dbReference type="ARBA" id="ARBA00001946"/>
    </source>
</evidence>
<comment type="cofactor">
    <cofactor evidence="1">
        <name>Mg(2+)</name>
        <dbReference type="ChEBI" id="CHEBI:18420"/>
    </cofactor>
</comment>
<keyword evidence="3 10" id="KW-0132">Cell division</keyword>
<dbReference type="CDD" id="cd01876">
    <property type="entry name" value="YihA_EngB"/>
    <property type="match status" value="1"/>
</dbReference>
<dbReference type="EMBL" id="CP016094">
    <property type="protein sequence ID" value="AOS43215.1"/>
    <property type="molecule type" value="Genomic_DNA"/>
</dbReference>
<dbReference type="PROSITE" id="PS51706">
    <property type="entry name" value="G_ENGB"/>
    <property type="match status" value="1"/>
</dbReference>
<dbReference type="GO" id="GO:0005525">
    <property type="term" value="F:GTP binding"/>
    <property type="evidence" value="ECO:0007669"/>
    <property type="project" value="UniProtKB-UniRule"/>
</dbReference>
<keyword evidence="6" id="KW-0460">Magnesium</keyword>
<keyword evidence="8 10" id="KW-0717">Septation</keyword>
<evidence type="ECO:0000256" key="5">
    <source>
        <dbReference type="ARBA" id="ARBA00022741"/>
    </source>
</evidence>
<dbReference type="OrthoDB" id="9804921at2"/>
<protein>
    <recommendedName>
        <fullName evidence="10">Probable GTP-binding protein EngB</fullName>
    </recommendedName>
</protein>
<gene>
    <name evidence="10 12" type="primary">engB</name>
    <name evidence="12" type="ORF">Verru16b_00258</name>
</gene>
<dbReference type="AlphaFoldDB" id="A0A1I7PHW7"/>
<evidence type="ECO:0000256" key="4">
    <source>
        <dbReference type="ARBA" id="ARBA00022723"/>
    </source>
</evidence>